<evidence type="ECO:0000256" key="3">
    <source>
        <dbReference type="ARBA" id="ARBA00022475"/>
    </source>
</evidence>
<evidence type="ECO:0000313" key="9">
    <source>
        <dbReference type="EMBL" id="MBC8207687.1"/>
    </source>
</evidence>
<proteinExistence type="inferred from homology"/>
<organism evidence="9 10">
    <name type="scientific">Candidatus Desulfatifera sulfidica</name>
    <dbReference type="NCBI Taxonomy" id="2841691"/>
    <lineage>
        <taxon>Bacteria</taxon>
        <taxon>Pseudomonadati</taxon>
        <taxon>Thermodesulfobacteriota</taxon>
        <taxon>Desulfobulbia</taxon>
        <taxon>Desulfobulbales</taxon>
        <taxon>Desulfobulbaceae</taxon>
        <taxon>Candidatus Desulfatifera</taxon>
    </lineage>
</organism>
<gene>
    <name evidence="9" type="primary">mreD</name>
    <name evidence="9" type="ORF">H8E79_00755</name>
</gene>
<evidence type="ECO:0000256" key="4">
    <source>
        <dbReference type="ARBA" id="ARBA00022692"/>
    </source>
</evidence>
<sequence length="178" mass="20935">MLVTFVFFLLALLLLAVQTTIFQFFPVWLGSPDLLFVLVVFVAYRFDWVRGLLLVIFYGWMMDVVSGFYLGIYPVLYFLVFILLKILAEKSPIREGLYQIPMIGASYFVVQLLFYVFFIIIQPDALLEWRWSQVIKETFVLLVASIPCFLALNRLFEIFAGRRFASRILLRRSGNRFR</sequence>
<dbReference type="GO" id="GO:0005886">
    <property type="term" value="C:plasma membrane"/>
    <property type="evidence" value="ECO:0007669"/>
    <property type="project" value="UniProtKB-SubCell"/>
</dbReference>
<keyword evidence="3" id="KW-1003">Cell membrane</keyword>
<evidence type="ECO:0000256" key="1">
    <source>
        <dbReference type="ARBA" id="ARBA00004651"/>
    </source>
</evidence>
<protein>
    <submittedName>
        <fullName evidence="9">Rod shape-determining protein MreD</fullName>
    </submittedName>
</protein>
<dbReference type="InterPro" id="IPR007227">
    <property type="entry name" value="Cell_shape_determining_MreD"/>
</dbReference>
<dbReference type="AlphaFoldDB" id="A0A8J6N8L3"/>
<evidence type="ECO:0000256" key="8">
    <source>
        <dbReference type="SAM" id="Phobius"/>
    </source>
</evidence>
<accession>A0A8J6N8L3</accession>
<keyword evidence="6 8" id="KW-1133">Transmembrane helix</keyword>
<keyword evidence="5" id="KW-0133">Cell shape</keyword>
<evidence type="ECO:0000256" key="6">
    <source>
        <dbReference type="ARBA" id="ARBA00022989"/>
    </source>
</evidence>
<keyword evidence="4 8" id="KW-0812">Transmembrane</keyword>
<dbReference type="NCBIfam" id="TIGR03426">
    <property type="entry name" value="shape_MreD"/>
    <property type="match status" value="1"/>
</dbReference>
<evidence type="ECO:0000256" key="5">
    <source>
        <dbReference type="ARBA" id="ARBA00022960"/>
    </source>
</evidence>
<evidence type="ECO:0000256" key="7">
    <source>
        <dbReference type="ARBA" id="ARBA00023136"/>
    </source>
</evidence>
<reference evidence="9 10" key="1">
    <citation type="submission" date="2020-08" db="EMBL/GenBank/DDBJ databases">
        <title>Bridging the membrane lipid divide: bacteria of the FCB group superphylum have the potential to synthesize archaeal ether lipids.</title>
        <authorList>
            <person name="Villanueva L."/>
            <person name="Von Meijenfeldt F.A.B."/>
            <person name="Westbye A.B."/>
            <person name="Yadav S."/>
            <person name="Hopmans E.C."/>
            <person name="Dutilh B.E."/>
            <person name="Sinninghe Damste J.S."/>
        </authorList>
    </citation>
    <scope>NUCLEOTIDE SEQUENCE [LARGE SCALE GENOMIC DNA]</scope>
    <source>
        <strain evidence="9">NIOZ-UU81</strain>
    </source>
</reference>
<feature type="transmembrane region" description="Helical" evidence="8">
    <location>
        <begin position="67"/>
        <end position="88"/>
    </location>
</feature>
<name>A0A8J6N8L3_9BACT</name>
<feature type="transmembrane region" description="Helical" evidence="8">
    <location>
        <begin position="35"/>
        <end position="60"/>
    </location>
</feature>
<comment type="similarity">
    <text evidence="2">Belongs to the MreD family.</text>
</comment>
<keyword evidence="7 8" id="KW-0472">Membrane</keyword>
<evidence type="ECO:0000256" key="2">
    <source>
        <dbReference type="ARBA" id="ARBA00007776"/>
    </source>
</evidence>
<feature type="transmembrane region" description="Helical" evidence="8">
    <location>
        <begin position="139"/>
        <end position="156"/>
    </location>
</feature>
<evidence type="ECO:0000313" key="10">
    <source>
        <dbReference type="Proteomes" id="UP000599024"/>
    </source>
</evidence>
<dbReference type="Proteomes" id="UP000599024">
    <property type="component" value="Unassembled WGS sequence"/>
</dbReference>
<feature type="transmembrane region" description="Helical" evidence="8">
    <location>
        <begin position="108"/>
        <end position="127"/>
    </location>
</feature>
<dbReference type="EMBL" id="JACNLK010000010">
    <property type="protein sequence ID" value="MBC8207687.1"/>
    <property type="molecule type" value="Genomic_DNA"/>
</dbReference>
<comment type="subcellular location">
    <subcellularLocation>
        <location evidence="1">Cell membrane</location>
        <topology evidence="1">Multi-pass membrane protein</topology>
    </subcellularLocation>
</comment>
<dbReference type="GO" id="GO:0008360">
    <property type="term" value="P:regulation of cell shape"/>
    <property type="evidence" value="ECO:0007669"/>
    <property type="project" value="UniProtKB-KW"/>
</dbReference>
<comment type="caution">
    <text evidence="9">The sequence shown here is derived from an EMBL/GenBank/DDBJ whole genome shotgun (WGS) entry which is preliminary data.</text>
</comment>